<dbReference type="Gene3D" id="3.40.50.720">
    <property type="entry name" value="NAD(P)-binding Rossmann-like Domain"/>
    <property type="match status" value="1"/>
</dbReference>
<evidence type="ECO:0000256" key="2">
    <source>
        <dbReference type="ARBA" id="ARBA00022857"/>
    </source>
</evidence>
<name>M3AIC9_PSEFD</name>
<evidence type="ECO:0000313" key="5">
    <source>
        <dbReference type="Proteomes" id="UP000016932"/>
    </source>
</evidence>
<dbReference type="InterPro" id="IPR002347">
    <property type="entry name" value="SDR_fam"/>
</dbReference>
<dbReference type="AlphaFoldDB" id="M3AIC9"/>
<dbReference type="HOGENOM" id="CLU_010194_1_3_1"/>
<dbReference type="Pfam" id="PF00106">
    <property type="entry name" value="adh_short"/>
    <property type="match status" value="1"/>
</dbReference>
<protein>
    <submittedName>
        <fullName evidence="4">Uncharacterized protein</fullName>
    </submittedName>
</protein>
<dbReference type="InterPro" id="IPR052178">
    <property type="entry name" value="Sec_Metab_Biosynth_SDR"/>
</dbReference>
<dbReference type="VEuPathDB" id="FungiDB:MYCFIDRAFT_133559"/>
<reference evidence="4 5" key="1">
    <citation type="journal article" date="2012" name="PLoS Pathog.">
        <title>Diverse lifestyles and strategies of plant pathogenesis encoded in the genomes of eighteen Dothideomycetes fungi.</title>
        <authorList>
            <person name="Ohm R.A."/>
            <person name="Feau N."/>
            <person name="Henrissat B."/>
            <person name="Schoch C.L."/>
            <person name="Horwitz B.A."/>
            <person name="Barry K.W."/>
            <person name="Condon B.J."/>
            <person name="Copeland A.C."/>
            <person name="Dhillon B."/>
            <person name="Glaser F."/>
            <person name="Hesse C.N."/>
            <person name="Kosti I."/>
            <person name="LaButti K."/>
            <person name="Lindquist E.A."/>
            <person name="Lucas S."/>
            <person name="Salamov A.A."/>
            <person name="Bradshaw R.E."/>
            <person name="Ciuffetti L."/>
            <person name="Hamelin R.C."/>
            <person name="Kema G.H.J."/>
            <person name="Lawrence C."/>
            <person name="Scott J.A."/>
            <person name="Spatafora J.W."/>
            <person name="Turgeon B.G."/>
            <person name="de Wit P.J.G.M."/>
            <person name="Zhong S."/>
            <person name="Goodwin S.B."/>
            <person name="Grigoriev I.V."/>
        </authorList>
    </citation>
    <scope>NUCLEOTIDE SEQUENCE [LARGE SCALE GENOMIC DNA]</scope>
    <source>
        <strain evidence="4 5">CIRAD86</strain>
    </source>
</reference>
<dbReference type="RefSeq" id="XP_007924965.1">
    <property type="nucleotide sequence ID" value="XM_007926774.1"/>
</dbReference>
<keyword evidence="5" id="KW-1185">Reference proteome</keyword>
<evidence type="ECO:0000256" key="1">
    <source>
        <dbReference type="ARBA" id="ARBA00006484"/>
    </source>
</evidence>
<dbReference type="GO" id="GO:0016491">
    <property type="term" value="F:oxidoreductase activity"/>
    <property type="evidence" value="ECO:0007669"/>
    <property type="project" value="UniProtKB-KW"/>
</dbReference>
<dbReference type="CDD" id="cd05233">
    <property type="entry name" value="SDR_c"/>
    <property type="match status" value="1"/>
</dbReference>
<dbReference type="PANTHER" id="PTHR43618">
    <property type="entry name" value="7-ALPHA-HYDROXYSTEROID DEHYDROGENASE"/>
    <property type="match status" value="1"/>
</dbReference>
<dbReference type="PANTHER" id="PTHR43618:SF2">
    <property type="entry name" value="CHAIN DEHYDROGENASE, PUTATIVE (AFU_ORTHOLOGUE AFUA_6G06930)-RELATED"/>
    <property type="match status" value="1"/>
</dbReference>
<keyword evidence="2" id="KW-0521">NADP</keyword>
<sequence>MPYALVGRNVLITGGSRGLGAEVARKFAAEGCNIAINYANNEGPARDLSKELESNHGIKTTVIKGDGGVVSDVQNCVRETIKAFGGLDIIVGNAGFTKFSDFKDLDAMTYEEWDKCWHTNVTANHALLKEALPTFNSNPDGGILIMTGSVAGKSLSGSSMAYSVTKAAQVHLMKCLANTQGPKIRVNAVLPGLLLTDWGNLYGDERINGLKNAAALKQETKLDDCAQAFVDLAKNTSVTGQAVHVGKLSRVNKMCDVQLLLTLVWTQIRG</sequence>
<dbReference type="KEGG" id="pfj:MYCFIDRAFT_133559"/>
<dbReference type="GeneID" id="19330852"/>
<dbReference type="InterPro" id="IPR036291">
    <property type="entry name" value="NAD(P)-bd_dom_sf"/>
</dbReference>
<accession>M3AIC9</accession>
<evidence type="ECO:0000256" key="3">
    <source>
        <dbReference type="ARBA" id="ARBA00023002"/>
    </source>
</evidence>
<dbReference type="PRINTS" id="PR00081">
    <property type="entry name" value="GDHRDH"/>
</dbReference>
<keyword evidence="3" id="KW-0560">Oxidoreductase</keyword>
<evidence type="ECO:0000313" key="4">
    <source>
        <dbReference type="EMBL" id="EME84341.1"/>
    </source>
</evidence>
<dbReference type="Proteomes" id="UP000016932">
    <property type="component" value="Unassembled WGS sequence"/>
</dbReference>
<gene>
    <name evidence="4" type="ORF">MYCFIDRAFT_133559</name>
</gene>
<dbReference type="eggNOG" id="KOG0725">
    <property type="taxonomic scope" value="Eukaryota"/>
</dbReference>
<comment type="similarity">
    <text evidence="1">Belongs to the short-chain dehydrogenases/reductases (SDR) family.</text>
</comment>
<dbReference type="OrthoDB" id="37659at2759"/>
<dbReference type="EMBL" id="KB446557">
    <property type="protein sequence ID" value="EME84341.1"/>
    <property type="molecule type" value="Genomic_DNA"/>
</dbReference>
<organism evidence="4 5">
    <name type="scientific">Pseudocercospora fijiensis (strain CIRAD86)</name>
    <name type="common">Black leaf streak disease fungus</name>
    <name type="synonym">Mycosphaerella fijiensis</name>
    <dbReference type="NCBI Taxonomy" id="383855"/>
    <lineage>
        <taxon>Eukaryota</taxon>
        <taxon>Fungi</taxon>
        <taxon>Dikarya</taxon>
        <taxon>Ascomycota</taxon>
        <taxon>Pezizomycotina</taxon>
        <taxon>Dothideomycetes</taxon>
        <taxon>Dothideomycetidae</taxon>
        <taxon>Mycosphaerellales</taxon>
        <taxon>Mycosphaerellaceae</taxon>
        <taxon>Pseudocercospora</taxon>
    </lineage>
</organism>
<proteinExistence type="inferred from homology"/>
<dbReference type="SUPFAM" id="SSF51735">
    <property type="entry name" value="NAD(P)-binding Rossmann-fold domains"/>
    <property type="match status" value="1"/>
</dbReference>